<dbReference type="HAMAP" id="MF_00902">
    <property type="entry name" value="TatC"/>
    <property type="match status" value="1"/>
</dbReference>
<keyword evidence="2 5" id="KW-0812">Transmembrane</keyword>
<keyword evidence="4 5" id="KW-0472">Membrane</keyword>
<comment type="subunit">
    <text evidence="5">Forms a complex with TatA.</text>
</comment>
<evidence type="ECO:0000313" key="6">
    <source>
        <dbReference type="EMBL" id="UWZ81992.1"/>
    </source>
</evidence>
<dbReference type="NCBIfam" id="TIGR00945">
    <property type="entry name" value="tatC"/>
    <property type="match status" value="1"/>
</dbReference>
<dbReference type="Proteomes" id="UP001059380">
    <property type="component" value="Chromosome"/>
</dbReference>
<dbReference type="InterPro" id="IPR019820">
    <property type="entry name" value="Sec-indep_translocase_CS"/>
</dbReference>
<proteinExistence type="inferred from homology"/>
<dbReference type="PRINTS" id="PR01840">
    <property type="entry name" value="TATCFAMILY"/>
</dbReference>
<comment type="similarity">
    <text evidence="5">Belongs to the TatC family.</text>
</comment>
<gene>
    <name evidence="5 6" type="primary">tatC</name>
    <name evidence="6" type="ORF">MOP44_15575</name>
</gene>
<dbReference type="PANTHER" id="PTHR30371:SF0">
    <property type="entry name" value="SEC-INDEPENDENT PROTEIN TRANSLOCASE PROTEIN TATC, CHLOROPLASTIC-RELATED"/>
    <property type="match status" value="1"/>
</dbReference>
<evidence type="ECO:0000256" key="5">
    <source>
        <dbReference type="HAMAP-Rule" id="MF_00902"/>
    </source>
</evidence>
<keyword evidence="5" id="KW-0813">Transport</keyword>
<dbReference type="PANTHER" id="PTHR30371">
    <property type="entry name" value="SEC-INDEPENDENT PROTEIN TRANSLOCASE PROTEIN TATC"/>
    <property type="match status" value="1"/>
</dbReference>
<evidence type="ECO:0000313" key="7">
    <source>
        <dbReference type="Proteomes" id="UP001059380"/>
    </source>
</evidence>
<feature type="transmembrane region" description="Helical" evidence="5">
    <location>
        <begin position="37"/>
        <end position="54"/>
    </location>
</feature>
<evidence type="ECO:0000256" key="3">
    <source>
        <dbReference type="ARBA" id="ARBA00022989"/>
    </source>
</evidence>
<dbReference type="AlphaFoldDB" id="A0A9J7BGS6"/>
<comment type="function">
    <text evidence="5">Part of the twin-arginine translocation (Tat) system that transports large folded proteins containing a characteristic twin-arginine motif in their signal peptide across membranes.</text>
</comment>
<feature type="transmembrane region" description="Helical" evidence="5">
    <location>
        <begin position="207"/>
        <end position="226"/>
    </location>
</feature>
<feature type="transmembrane region" description="Helical" evidence="5">
    <location>
        <begin position="232"/>
        <end position="251"/>
    </location>
</feature>
<dbReference type="Pfam" id="PF00902">
    <property type="entry name" value="TatC"/>
    <property type="match status" value="1"/>
</dbReference>
<protein>
    <recommendedName>
        <fullName evidence="5">Sec-independent protein translocase protein TatC</fullName>
    </recommendedName>
</protein>
<dbReference type="GO" id="GO:0009977">
    <property type="term" value="F:proton motive force dependent protein transmembrane transporter activity"/>
    <property type="evidence" value="ECO:0007669"/>
    <property type="project" value="TreeGrafter"/>
</dbReference>
<dbReference type="InterPro" id="IPR002033">
    <property type="entry name" value="TatC"/>
</dbReference>
<keyword evidence="5" id="KW-1003">Cell membrane</keyword>
<dbReference type="EMBL" id="CP093313">
    <property type="protein sequence ID" value="UWZ81992.1"/>
    <property type="molecule type" value="Genomic_DNA"/>
</dbReference>
<sequence>MVDAADAIGKARAAVSERAELPGMSLMEHLDELRKRIIQSAAFLVVGMILAWIFREWLLKILQLPLLKIGKSLVFTHPMDALNLNLQVALLAGAIFASPLILYQVWLFIAPGLYQNERRFVIPFMVATVGLFLGGASFGYFFVLPGAMKILVLGFGHDFTSMITIEDYSSFFLSVILGLGVSFELPILIFFLAMFGIVSPRFLWKNIRYAILAVFIVAAIICPSPDPWTMCIYAIPMLSLYVLGIGVAWWVHPERRKKKEKAAQAG</sequence>
<feature type="transmembrane region" description="Helical" evidence="5">
    <location>
        <begin position="171"/>
        <end position="195"/>
    </location>
</feature>
<accession>A0A9J7BGS6</accession>
<keyword evidence="5" id="KW-0653">Protein transport</keyword>
<evidence type="ECO:0000256" key="4">
    <source>
        <dbReference type="ARBA" id="ARBA00023136"/>
    </source>
</evidence>
<keyword evidence="3 5" id="KW-1133">Transmembrane helix</keyword>
<dbReference type="GO" id="GO:0065002">
    <property type="term" value="P:intracellular protein transmembrane transport"/>
    <property type="evidence" value="ECO:0007669"/>
    <property type="project" value="TreeGrafter"/>
</dbReference>
<evidence type="ECO:0000256" key="2">
    <source>
        <dbReference type="ARBA" id="ARBA00022692"/>
    </source>
</evidence>
<dbReference type="RefSeq" id="WP_260791002.1">
    <property type="nucleotide sequence ID" value="NZ_CP093313.1"/>
</dbReference>
<feature type="transmembrane region" description="Helical" evidence="5">
    <location>
        <begin position="88"/>
        <end position="109"/>
    </location>
</feature>
<dbReference type="KEGG" id="orp:MOP44_15575"/>
<evidence type="ECO:0000256" key="1">
    <source>
        <dbReference type="ARBA" id="ARBA00004141"/>
    </source>
</evidence>
<comment type="subcellular location">
    <subcellularLocation>
        <location evidence="5">Cell membrane</location>
        <topology evidence="5">Multi-pass membrane protein</topology>
    </subcellularLocation>
    <subcellularLocation>
        <location evidence="1">Membrane</location>
        <topology evidence="1">Multi-pass membrane protein</topology>
    </subcellularLocation>
</comment>
<dbReference type="PROSITE" id="PS01218">
    <property type="entry name" value="TATC"/>
    <property type="match status" value="1"/>
</dbReference>
<keyword evidence="7" id="KW-1185">Reference proteome</keyword>
<name>A0A9J7BGS6_9BACT</name>
<reference evidence="6" key="1">
    <citation type="submission" date="2021-04" db="EMBL/GenBank/DDBJ databases">
        <title>Phylogenetic analysis of Acidobacteriaceae.</title>
        <authorList>
            <person name="Qiu L."/>
            <person name="Zhang Q."/>
        </authorList>
    </citation>
    <scope>NUCLEOTIDE SEQUENCE</scope>
    <source>
        <strain evidence="6">DSM 25168</strain>
    </source>
</reference>
<organism evidence="6 7">
    <name type="scientific">Occallatibacter riparius</name>
    <dbReference type="NCBI Taxonomy" id="1002689"/>
    <lineage>
        <taxon>Bacteria</taxon>
        <taxon>Pseudomonadati</taxon>
        <taxon>Acidobacteriota</taxon>
        <taxon>Terriglobia</taxon>
        <taxon>Terriglobales</taxon>
        <taxon>Acidobacteriaceae</taxon>
        <taxon>Occallatibacter</taxon>
    </lineage>
</organism>
<keyword evidence="5" id="KW-0811">Translocation</keyword>
<feature type="transmembrane region" description="Helical" evidence="5">
    <location>
        <begin position="121"/>
        <end position="143"/>
    </location>
</feature>
<dbReference type="GO" id="GO:0043953">
    <property type="term" value="P:protein transport by the Tat complex"/>
    <property type="evidence" value="ECO:0007669"/>
    <property type="project" value="UniProtKB-UniRule"/>
</dbReference>
<dbReference type="GO" id="GO:0033281">
    <property type="term" value="C:TAT protein transport complex"/>
    <property type="evidence" value="ECO:0007669"/>
    <property type="project" value="UniProtKB-UniRule"/>
</dbReference>